<dbReference type="AlphaFoldDB" id="A0AAN8QCW3"/>
<feature type="transmembrane region" description="Helical" evidence="9">
    <location>
        <begin position="26"/>
        <end position="48"/>
    </location>
</feature>
<keyword evidence="5" id="KW-0297">G-protein coupled receptor</keyword>
<proteinExistence type="predicted"/>
<evidence type="ECO:0000256" key="7">
    <source>
        <dbReference type="ARBA" id="ARBA00023170"/>
    </source>
</evidence>
<evidence type="ECO:0000256" key="4">
    <source>
        <dbReference type="ARBA" id="ARBA00022989"/>
    </source>
</evidence>
<keyword evidence="2" id="KW-1003">Cell membrane</keyword>
<keyword evidence="3 9" id="KW-0812">Transmembrane</keyword>
<evidence type="ECO:0000256" key="6">
    <source>
        <dbReference type="ARBA" id="ARBA00023136"/>
    </source>
</evidence>
<evidence type="ECO:0000256" key="3">
    <source>
        <dbReference type="ARBA" id="ARBA00022692"/>
    </source>
</evidence>
<dbReference type="EMBL" id="JAZGQO010000003">
    <property type="protein sequence ID" value="KAK6188727.1"/>
    <property type="molecule type" value="Genomic_DNA"/>
</dbReference>
<feature type="transmembrane region" description="Helical" evidence="9">
    <location>
        <begin position="268"/>
        <end position="285"/>
    </location>
</feature>
<feature type="transmembrane region" description="Helical" evidence="9">
    <location>
        <begin position="102"/>
        <end position="124"/>
    </location>
</feature>
<comment type="caution">
    <text evidence="11">The sequence shown here is derived from an EMBL/GenBank/DDBJ whole genome shotgun (WGS) entry which is preliminary data.</text>
</comment>
<dbReference type="SUPFAM" id="SSF81321">
    <property type="entry name" value="Family A G protein-coupled receptor-like"/>
    <property type="match status" value="1"/>
</dbReference>
<dbReference type="Proteomes" id="UP001347796">
    <property type="component" value="Unassembled WGS sequence"/>
</dbReference>
<reference evidence="11 12" key="1">
    <citation type="submission" date="2024-01" db="EMBL/GenBank/DDBJ databases">
        <title>The genome of the rayed Mediterranean limpet Patella caerulea (Linnaeus, 1758).</title>
        <authorList>
            <person name="Anh-Thu Weber A."/>
            <person name="Halstead-Nussloch G."/>
        </authorList>
    </citation>
    <scope>NUCLEOTIDE SEQUENCE [LARGE SCALE GENOMIC DNA]</scope>
    <source>
        <strain evidence="11">AATW-2023a</strain>
        <tissue evidence="11">Whole specimen</tissue>
    </source>
</reference>
<sequence length="352" mass="39755">MHKMDDGVYDKSVIPTDVHHFSNTNIGQLCLTIWTLGSHLALIGFILCCKRLRKNPKNILIVNISLTNLMVGLFIVPFLVHLQINAYLPCPLRIALKLFNDYLHVFVFLLTVLSLVIERSIFVIKEGSFTTPIRWGLTIILFLAPWIIGVIIILPLFYVGMGEADPERECVYVGDKNYFIAAQVMSYIFPGFLIVPVALSTGVYHVRKNELKPLEKVLILLKREAVMVISLVTVFSLVMEVPSFVVGMLNATLSCTAPFCIGLKGVEIALWVRIVKISIFPFLWLSYSDIRSCLPCVCFTKLDYIIDHNRELRAIEAPSDDTQPLKYSDTALSVWGATRRGDARGRDEEYVI</sequence>
<dbReference type="InterPro" id="IPR000276">
    <property type="entry name" value="GPCR_Rhodpsn"/>
</dbReference>
<evidence type="ECO:0000256" key="1">
    <source>
        <dbReference type="ARBA" id="ARBA00004651"/>
    </source>
</evidence>
<feature type="transmembrane region" description="Helical" evidence="9">
    <location>
        <begin position="60"/>
        <end position="82"/>
    </location>
</feature>
<dbReference type="PANTHER" id="PTHR24249">
    <property type="entry name" value="HISTAMINE RECEPTOR-RELATED G-PROTEIN COUPLED RECEPTOR"/>
    <property type="match status" value="1"/>
</dbReference>
<feature type="transmembrane region" description="Helical" evidence="9">
    <location>
        <begin position="225"/>
        <end position="248"/>
    </location>
</feature>
<feature type="domain" description="G-protein coupled receptors family 1 profile" evidence="10">
    <location>
        <begin position="38"/>
        <end position="284"/>
    </location>
</feature>
<dbReference type="GO" id="GO:0005886">
    <property type="term" value="C:plasma membrane"/>
    <property type="evidence" value="ECO:0007669"/>
    <property type="project" value="UniProtKB-SubCell"/>
</dbReference>
<comment type="subcellular location">
    <subcellularLocation>
        <location evidence="1">Cell membrane</location>
        <topology evidence="1">Multi-pass membrane protein</topology>
    </subcellularLocation>
</comment>
<evidence type="ECO:0000256" key="5">
    <source>
        <dbReference type="ARBA" id="ARBA00023040"/>
    </source>
</evidence>
<evidence type="ECO:0000313" key="11">
    <source>
        <dbReference type="EMBL" id="KAK6188727.1"/>
    </source>
</evidence>
<keyword evidence="6 9" id="KW-0472">Membrane</keyword>
<dbReference type="GO" id="GO:0004930">
    <property type="term" value="F:G protein-coupled receptor activity"/>
    <property type="evidence" value="ECO:0007669"/>
    <property type="project" value="UniProtKB-KW"/>
</dbReference>
<organism evidence="11 12">
    <name type="scientific">Patella caerulea</name>
    <name type="common">Rayed Mediterranean limpet</name>
    <dbReference type="NCBI Taxonomy" id="87958"/>
    <lineage>
        <taxon>Eukaryota</taxon>
        <taxon>Metazoa</taxon>
        <taxon>Spiralia</taxon>
        <taxon>Lophotrochozoa</taxon>
        <taxon>Mollusca</taxon>
        <taxon>Gastropoda</taxon>
        <taxon>Patellogastropoda</taxon>
        <taxon>Patelloidea</taxon>
        <taxon>Patellidae</taxon>
        <taxon>Patella</taxon>
    </lineage>
</organism>
<keyword evidence="4 9" id="KW-1133">Transmembrane helix</keyword>
<dbReference type="InterPro" id="IPR017452">
    <property type="entry name" value="GPCR_Rhodpsn_7TM"/>
</dbReference>
<gene>
    <name evidence="11" type="ORF">SNE40_004846</name>
</gene>
<dbReference type="Gene3D" id="1.20.1070.10">
    <property type="entry name" value="Rhodopsin 7-helix transmembrane proteins"/>
    <property type="match status" value="1"/>
</dbReference>
<name>A0AAN8QCW3_PATCE</name>
<feature type="transmembrane region" description="Helical" evidence="9">
    <location>
        <begin position="178"/>
        <end position="204"/>
    </location>
</feature>
<evidence type="ECO:0000313" key="12">
    <source>
        <dbReference type="Proteomes" id="UP001347796"/>
    </source>
</evidence>
<dbReference type="PROSITE" id="PS50262">
    <property type="entry name" value="G_PROTEIN_RECEP_F1_2"/>
    <property type="match status" value="1"/>
</dbReference>
<dbReference type="CDD" id="cd00637">
    <property type="entry name" value="7tm_classA_rhodopsin-like"/>
    <property type="match status" value="1"/>
</dbReference>
<protein>
    <recommendedName>
        <fullName evidence="10">G-protein coupled receptors family 1 profile domain-containing protein</fullName>
    </recommendedName>
</protein>
<evidence type="ECO:0000256" key="2">
    <source>
        <dbReference type="ARBA" id="ARBA00022475"/>
    </source>
</evidence>
<dbReference type="InterPro" id="IPR050569">
    <property type="entry name" value="TAAR"/>
</dbReference>
<feature type="transmembrane region" description="Helical" evidence="9">
    <location>
        <begin position="136"/>
        <end position="158"/>
    </location>
</feature>
<keyword evidence="8" id="KW-0807">Transducer</keyword>
<evidence type="ECO:0000256" key="8">
    <source>
        <dbReference type="ARBA" id="ARBA00023224"/>
    </source>
</evidence>
<keyword evidence="7" id="KW-0675">Receptor</keyword>
<keyword evidence="12" id="KW-1185">Reference proteome</keyword>
<dbReference type="Pfam" id="PF00001">
    <property type="entry name" value="7tm_1"/>
    <property type="match status" value="1"/>
</dbReference>
<dbReference type="PANTHER" id="PTHR24249:SF372">
    <property type="entry name" value="G-PROTEIN COUPLED RECEPTORS FAMILY 1 PROFILE DOMAIN-CONTAINING PROTEIN"/>
    <property type="match status" value="1"/>
</dbReference>
<accession>A0AAN8QCW3</accession>
<evidence type="ECO:0000256" key="9">
    <source>
        <dbReference type="SAM" id="Phobius"/>
    </source>
</evidence>
<evidence type="ECO:0000259" key="10">
    <source>
        <dbReference type="PROSITE" id="PS50262"/>
    </source>
</evidence>